<proteinExistence type="predicted"/>
<reference evidence="1" key="1">
    <citation type="submission" date="2021-09" db="EMBL/GenBank/DDBJ databases">
        <authorList>
            <consortium name="AG Swart"/>
            <person name="Singh M."/>
            <person name="Singh A."/>
            <person name="Seah K."/>
            <person name="Emmerich C."/>
        </authorList>
    </citation>
    <scope>NUCLEOTIDE SEQUENCE</scope>
    <source>
        <strain evidence="1">ATCC30299</strain>
    </source>
</reference>
<accession>A0AAU9JV49</accession>
<gene>
    <name evidence="1" type="ORF">BSTOLATCC_MIC47825</name>
</gene>
<dbReference type="EMBL" id="CAJZBQ010000047">
    <property type="protein sequence ID" value="CAG9328989.1"/>
    <property type="molecule type" value="Genomic_DNA"/>
</dbReference>
<comment type="caution">
    <text evidence="1">The sequence shown here is derived from an EMBL/GenBank/DDBJ whole genome shotgun (WGS) entry which is preliminary data.</text>
</comment>
<dbReference type="AlphaFoldDB" id="A0AAU9JV49"/>
<evidence type="ECO:0000313" key="2">
    <source>
        <dbReference type="Proteomes" id="UP001162131"/>
    </source>
</evidence>
<organism evidence="1 2">
    <name type="scientific">Blepharisma stoltei</name>
    <dbReference type="NCBI Taxonomy" id="1481888"/>
    <lineage>
        <taxon>Eukaryota</taxon>
        <taxon>Sar</taxon>
        <taxon>Alveolata</taxon>
        <taxon>Ciliophora</taxon>
        <taxon>Postciliodesmatophora</taxon>
        <taxon>Heterotrichea</taxon>
        <taxon>Heterotrichida</taxon>
        <taxon>Blepharismidae</taxon>
        <taxon>Blepharisma</taxon>
    </lineage>
</organism>
<dbReference type="Proteomes" id="UP001162131">
    <property type="component" value="Unassembled WGS sequence"/>
</dbReference>
<name>A0AAU9JV49_9CILI</name>
<evidence type="ECO:0000313" key="1">
    <source>
        <dbReference type="EMBL" id="CAG9328989.1"/>
    </source>
</evidence>
<keyword evidence="2" id="KW-1185">Reference proteome</keyword>
<sequence>MKTAKGVLFLELYKGCRWYWDSVKFLVSRGFEAEGIIGMSKDVIGVIISILYNSKIKRLYWDIYEWLVYLLCLVWTG</sequence>
<protein>
    <submittedName>
        <fullName evidence="1">Uncharacterized protein</fullName>
    </submittedName>
</protein>